<evidence type="ECO:0000256" key="3">
    <source>
        <dbReference type="ARBA" id="ARBA00022475"/>
    </source>
</evidence>
<feature type="transmembrane region" description="Helical" evidence="9">
    <location>
        <begin position="51"/>
        <end position="75"/>
    </location>
</feature>
<reference evidence="12" key="1">
    <citation type="journal article" date="2019" name="Int. J. Syst. Evol. Microbiol.">
        <title>The Global Catalogue of Microorganisms (GCM) 10K type strain sequencing project: providing services to taxonomists for standard genome sequencing and annotation.</title>
        <authorList>
            <consortium name="The Broad Institute Genomics Platform"/>
            <consortium name="The Broad Institute Genome Sequencing Center for Infectious Disease"/>
            <person name="Wu L."/>
            <person name="Ma J."/>
        </authorList>
    </citation>
    <scope>NUCLEOTIDE SEQUENCE [LARGE SCALE GENOMIC DNA]</scope>
    <source>
        <strain evidence="12">KACC 12633</strain>
    </source>
</reference>
<keyword evidence="8 9" id="KW-0472">Membrane</keyword>
<evidence type="ECO:0000313" key="12">
    <source>
        <dbReference type="Proteomes" id="UP001596150"/>
    </source>
</evidence>
<feature type="transmembrane region" description="Helical" evidence="9">
    <location>
        <begin position="114"/>
        <end position="132"/>
    </location>
</feature>
<comment type="caution">
    <text evidence="11">The sequence shown here is derived from an EMBL/GenBank/DDBJ whole genome shotgun (WGS) entry which is preliminary data.</text>
</comment>
<dbReference type="RefSeq" id="WP_266342434.1">
    <property type="nucleotide sequence ID" value="NZ_JAPKNH010000001.1"/>
</dbReference>
<evidence type="ECO:0000256" key="1">
    <source>
        <dbReference type="ARBA" id="ARBA00004651"/>
    </source>
</evidence>
<dbReference type="PROSITE" id="PS50928">
    <property type="entry name" value="ABC_TM1"/>
    <property type="match status" value="1"/>
</dbReference>
<feature type="transmembrane region" description="Helical" evidence="9">
    <location>
        <begin position="167"/>
        <end position="193"/>
    </location>
</feature>
<evidence type="ECO:0000313" key="11">
    <source>
        <dbReference type="EMBL" id="MFC5515805.1"/>
    </source>
</evidence>
<dbReference type="Gene3D" id="1.10.3720.10">
    <property type="entry name" value="MetI-like"/>
    <property type="match status" value="1"/>
</dbReference>
<dbReference type="CDD" id="cd06261">
    <property type="entry name" value="TM_PBP2"/>
    <property type="match status" value="1"/>
</dbReference>
<dbReference type="InterPro" id="IPR050366">
    <property type="entry name" value="BP-dependent_transpt_permease"/>
</dbReference>
<gene>
    <name evidence="11" type="ORF">ACFPP9_08500</name>
</gene>
<dbReference type="Proteomes" id="UP001596150">
    <property type="component" value="Unassembled WGS sequence"/>
</dbReference>
<evidence type="ECO:0000256" key="5">
    <source>
        <dbReference type="ARBA" id="ARBA00022856"/>
    </source>
</evidence>
<dbReference type="InterPro" id="IPR000515">
    <property type="entry name" value="MetI-like"/>
</dbReference>
<dbReference type="EMBL" id="JBHSML010000003">
    <property type="protein sequence ID" value="MFC5515805.1"/>
    <property type="molecule type" value="Genomic_DNA"/>
</dbReference>
<keyword evidence="12" id="KW-1185">Reference proteome</keyword>
<sequence length="239" mass="24916">MLIGAVWQPHDPDAIDLSLRFAPPSLDHWLGTDQLGRDVLARLMIGGWRTVAVLGCVAAIGMVGGTVFGVAAAMLEGWRGALILRAGEMFIVVPTLVVALTAAAVFGLNPVTAGVAMGLAGIGPYTLFAHALARRLLAEPFVQAARAMGVGGSGLVVRHVVPNMAPVLFAHIGANAGLAVTAYAALAFLGLGADPSRPDWGAMLFEYRMFLFDHPLLMVWPGLAIAMVSATLNAVFDAH</sequence>
<protein>
    <submittedName>
        <fullName evidence="11">ABC transporter permease</fullName>
    </submittedName>
</protein>
<keyword evidence="5" id="KW-0571">Peptide transport</keyword>
<dbReference type="Pfam" id="PF00528">
    <property type="entry name" value="BPD_transp_1"/>
    <property type="match status" value="1"/>
</dbReference>
<keyword evidence="4 9" id="KW-0812">Transmembrane</keyword>
<evidence type="ECO:0000259" key="10">
    <source>
        <dbReference type="PROSITE" id="PS50928"/>
    </source>
</evidence>
<evidence type="ECO:0000256" key="7">
    <source>
        <dbReference type="ARBA" id="ARBA00022989"/>
    </source>
</evidence>
<feature type="transmembrane region" description="Helical" evidence="9">
    <location>
        <begin position="87"/>
        <end position="108"/>
    </location>
</feature>
<comment type="similarity">
    <text evidence="9">Belongs to the binding-protein-dependent transport system permease family.</text>
</comment>
<comment type="subcellular location">
    <subcellularLocation>
        <location evidence="1 9">Cell membrane</location>
        <topology evidence="1 9">Multi-pass membrane protein</topology>
    </subcellularLocation>
</comment>
<evidence type="ECO:0000256" key="4">
    <source>
        <dbReference type="ARBA" id="ARBA00022692"/>
    </source>
</evidence>
<feature type="domain" description="ABC transmembrane type-1" evidence="10">
    <location>
        <begin position="47"/>
        <end position="236"/>
    </location>
</feature>
<keyword evidence="3" id="KW-1003">Cell membrane</keyword>
<dbReference type="PANTHER" id="PTHR43386">
    <property type="entry name" value="OLIGOPEPTIDE TRANSPORT SYSTEM PERMEASE PROTEIN APPC"/>
    <property type="match status" value="1"/>
</dbReference>
<evidence type="ECO:0000256" key="9">
    <source>
        <dbReference type="RuleBase" id="RU363032"/>
    </source>
</evidence>
<dbReference type="InterPro" id="IPR035906">
    <property type="entry name" value="MetI-like_sf"/>
</dbReference>
<keyword evidence="7 9" id="KW-1133">Transmembrane helix</keyword>
<keyword evidence="2 9" id="KW-0813">Transport</keyword>
<dbReference type="PANTHER" id="PTHR43386:SF1">
    <property type="entry name" value="D,D-DIPEPTIDE TRANSPORT SYSTEM PERMEASE PROTEIN DDPC-RELATED"/>
    <property type="match status" value="1"/>
</dbReference>
<evidence type="ECO:0000256" key="2">
    <source>
        <dbReference type="ARBA" id="ARBA00022448"/>
    </source>
</evidence>
<proteinExistence type="inferred from homology"/>
<evidence type="ECO:0000256" key="6">
    <source>
        <dbReference type="ARBA" id="ARBA00022927"/>
    </source>
</evidence>
<feature type="transmembrane region" description="Helical" evidence="9">
    <location>
        <begin position="214"/>
        <end position="236"/>
    </location>
</feature>
<organism evidence="11 12">
    <name type="scientific">Kaistia terrae</name>
    <dbReference type="NCBI Taxonomy" id="537017"/>
    <lineage>
        <taxon>Bacteria</taxon>
        <taxon>Pseudomonadati</taxon>
        <taxon>Pseudomonadota</taxon>
        <taxon>Alphaproteobacteria</taxon>
        <taxon>Hyphomicrobiales</taxon>
        <taxon>Kaistiaceae</taxon>
        <taxon>Kaistia</taxon>
    </lineage>
</organism>
<accession>A0ABW0PTD3</accession>
<keyword evidence="6" id="KW-0653">Protein transport</keyword>
<evidence type="ECO:0000256" key="8">
    <source>
        <dbReference type="ARBA" id="ARBA00023136"/>
    </source>
</evidence>
<dbReference type="SUPFAM" id="SSF161098">
    <property type="entry name" value="MetI-like"/>
    <property type="match status" value="1"/>
</dbReference>
<name>A0ABW0PTD3_9HYPH</name>